<feature type="region of interest" description="Disordered" evidence="1">
    <location>
        <begin position="119"/>
        <end position="167"/>
    </location>
</feature>
<feature type="region of interest" description="Disordered" evidence="1">
    <location>
        <begin position="66"/>
        <end position="99"/>
    </location>
</feature>
<comment type="caution">
    <text evidence="2">The sequence shown here is derived from an EMBL/GenBank/DDBJ whole genome shotgun (WGS) entry which is preliminary data.</text>
</comment>
<evidence type="ECO:0000313" key="2">
    <source>
        <dbReference type="EMBL" id="KAF2997570.1"/>
    </source>
</evidence>
<sequence>MLLTHQPPACVGSIARLPAQVPNHYDANKLFKLLLSPKPVAVEPELSFASDLDMPWMSLDPLDMKPPSPEATVLPSERPSRGTETIRRQSGSPGLETFRRATKDLQAELKYSSGRWDEDELDTVSTSGGSGTKSALTWQLSETPATEVDVPDLQHRRDLSPKSTQPGKDVLVDHFHSLAISSANNTPTNTHTLPPTPPTHSTDTQAVTIVRSPQFHSPFQSPQRDPRTLFGANETHLPWVTKLSPRRFSMRISPDMLSRDAPPPKSIWDAEDDEFDRWPTAAEARKELETVRMNATTKRGTFVRTTEPELDISEKIAEAVGTPMGDATRTLSEEEQAILELEDMDCGNPAGRDLHDRVIMPLRSRDYVALPANAPTRHMHALDAKAYTTSTDPIVIAARPRLCDAVATILAYTNPECLADFLDPKVKVFEWRRLINCVMIRREGNKVTVGTYYNFGTMYQWGYLVRSTIDDKGAWTETWASTSQGMTPVGRDGVLFDLFQARDADCGVKPEDEEYALYAGRQLADFLLRYEVWNYYKWWRYTIEWETDGKLTRARDGNRYPAGLTFE</sequence>
<feature type="compositionally biased region" description="Basic and acidic residues" evidence="1">
    <location>
        <begin position="78"/>
        <end position="87"/>
    </location>
</feature>
<evidence type="ECO:0000313" key="3">
    <source>
        <dbReference type="Proteomes" id="UP000801428"/>
    </source>
</evidence>
<dbReference type="AlphaFoldDB" id="A0A9P4T7I4"/>
<feature type="compositionally biased region" description="Low complexity" evidence="1">
    <location>
        <begin position="184"/>
        <end position="202"/>
    </location>
</feature>
<proteinExistence type="predicted"/>
<organism evidence="2 3">
    <name type="scientific">Curvularia kusanoi</name>
    <name type="common">Cochliobolus kusanoi</name>
    <dbReference type="NCBI Taxonomy" id="90978"/>
    <lineage>
        <taxon>Eukaryota</taxon>
        <taxon>Fungi</taxon>
        <taxon>Dikarya</taxon>
        <taxon>Ascomycota</taxon>
        <taxon>Pezizomycotina</taxon>
        <taxon>Dothideomycetes</taxon>
        <taxon>Pleosporomycetidae</taxon>
        <taxon>Pleosporales</taxon>
        <taxon>Pleosporineae</taxon>
        <taxon>Pleosporaceae</taxon>
        <taxon>Curvularia</taxon>
    </lineage>
</organism>
<keyword evidence="3" id="KW-1185">Reference proteome</keyword>
<dbReference type="EMBL" id="SWKU01000022">
    <property type="protein sequence ID" value="KAF2997570.1"/>
    <property type="molecule type" value="Genomic_DNA"/>
</dbReference>
<gene>
    <name evidence="2" type="ORF">E8E13_001781</name>
</gene>
<dbReference type="OrthoDB" id="5395789at2759"/>
<feature type="region of interest" description="Disordered" evidence="1">
    <location>
        <begin position="182"/>
        <end position="202"/>
    </location>
</feature>
<protein>
    <submittedName>
        <fullName evidence="2">Uncharacterized protein</fullName>
    </submittedName>
</protein>
<name>A0A9P4T7I4_CURKU</name>
<accession>A0A9P4T7I4</accession>
<feature type="compositionally biased region" description="Polar residues" evidence="1">
    <location>
        <begin position="133"/>
        <end position="144"/>
    </location>
</feature>
<evidence type="ECO:0000256" key="1">
    <source>
        <dbReference type="SAM" id="MobiDB-lite"/>
    </source>
</evidence>
<dbReference type="Proteomes" id="UP000801428">
    <property type="component" value="Unassembled WGS sequence"/>
</dbReference>
<reference evidence="2" key="1">
    <citation type="submission" date="2019-04" db="EMBL/GenBank/DDBJ databases">
        <title>Sequencing of skin fungus with MAO and IRED activity.</title>
        <authorList>
            <person name="Marsaioli A.J."/>
            <person name="Bonatto J.M.C."/>
            <person name="Reis Junior O."/>
        </authorList>
    </citation>
    <scope>NUCLEOTIDE SEQUENCE</scope>
    <source>
        <strain evidence="2">30M1</strain>
    </source>
</reference>